<evidence type="ECO:0000313" key="2">
    <source>
        <dbReference type="EMBL" id="CUU23117.1"/>
    </source>
</evidence>
<proteinExistence type="predicted"/>
<dbReference type="PATRIC" id="fig|1619313.3.peg.918"/>
<keyword evidence="1" id="KW-0812">Transmembrane</keyword>
<dbReference type="Proteomes" id="UP000059419">
    <property type="component" value="Chromosome 1"/>
</dbReference>
<sequence length="35" mass="3956">MQGALSTGAKISRPGWFLMIIILIISRNLFPLHIF</sequence>
<keyword evidence="1" id="KW-1133">Transmembrane helix</keyword>
<accession>A0A0U5E7I9</accession>
<dbReference type="KEGG" id="ege:EM595_0881"/>
<dbReference type="EMBL" id="LN907827">
    <property type="protein sequence ID" value="CUU23117.1"/>
    <property type="molecule type" value="Genomic_DNA"/>
</dbReference>
<organism evidence="2 3">
    <name type="scientific">Duffyella gerundensis</name>
    <dbReference type="NCBI Taxonomy" id="1619313"/>
    <lineage>
        <taxon>Bacteria</taxon>
        <taxon>Pseudomonadati</taxon>
        <taxon>Pseudomonadota</taxon>
        <taxon>Gammaproteobacteria</taxon>
        <taxon>Enterobacterales</taxon>
        <taxon>Erwiniaceae</taxon>
        <taxon>Duffyella</taxon>
    </lineage>
</organism>
<reference evidence="3" key="1">
    <citation type="submission" date="2015-11" db="EMBL/GenBank/DDBJ databases">
        <authorList>
            <person name="Blom J."/>
        </authorList>
    </citation>
    <scope>NUCLEOTIDE SEQUENCE [LARGE SCALE GENOMIC DNA]</scope>
</reference>
<gene>
    <name evidence="2" type="ORF">EM595_0881</name>
</gene>
<dbReference type="AlphaFoldDB" id="A0A0U5E7I9"/>
<evidence type="ECO:0000256" key="1">
    <source>
        <dbReference type="SAM" id="Phobius"/>
    </source>
</evidence>
<keyword evidence="1" id="KW-0472">Membrane</keyword>
<evidence type="ECO:0000313" key="3">
    <source>
        <dbReference type="Proteomes" id="UP000059419"/>
    </source>
</evidence>
<feature type="transmembrane region" description="Helical" evidence="1">
    <location>
        <begin position="15"/>
        <end position="34"/>
    </location>
</feature>
<name>A0A0U5E7I9_9GAMM</name>
<protein>
    <submittedName>
        <fullName evidence="2">Uncharacterized protein</fullName>
    </submittedName>
</protein>
<keyword evidence="3" id="KW-1185">Reference proteome</keyword>
<dbReference type="STRING" id="1619313.EM595_0881"/>